<dbReference type="Pfam" id="PF02903">
    <property type="entry name" value="Alpha-amylase_N"/>
    <property type="match status" value="1"/>
</dbReference>
<evidence type="ECO:0000256" key="1">
    <source>
        <dbReference type="ARBA" id="ARBA00022801"/>
    </source>
</evidence>
<dbReference type="PATRIC" id="fig|1139996.3.peg.2079"/>
<dbReference type="GO" id="GO:0004553">
    <property type="term" value="F:hydrolase activity, hydrolyzing O-glycosyl compounds"/>
    <property type="evidence" value="ECO:0007669"/>
    <property type="project" value="InterPro"/>
</dbReference>
<dbReference type="CDD" id="cd11338">
    <property type="entry name" value="AmyAc_CMD"/>
    <property type="match status" value="1"/>
</dbReference>
<dbReference type="SMART" id="SM00642">
    <property type="entry name" value="Aamy"/>
    <property type="match status" value="1"/>
</dbReference>
<dbReference type="eggNOG" id="COG0366">
    <property type="taxonomic scope" value="Bacteria"/>
</dbReference>
<comment type="caution">
    <text evidence="4">The sequence shown here is derived from an EMBL/GenBank/DDBJ whole genome shotgun (WGS) entry which is preliminary data.</text>
</comment>
<dbReference type="CDD" id="cd02857">
    <property type="entry name" value="E_set_CDase_PDE_N"/>
    <property type="match status" value="1"/>
</dbReference>
<evidence type="ECO:0000313" key="4">
    <source>
        <dbReference type="EMBL" id="EOT26339.1"/>
    </source>
</evidence>
<dbReference type="PANTHER" id="PTHR10357:SF210">
    <property type="entry name" value="MALTODEXTRIN GLUCOSIDASE"/>
    <property type="match status" value="1"/>
</dbReference>
<dbReference type="SUPFAM" id="SSF51445">
    <property type="entry name" value="(Trans)glycosidases"/>
    <property type="match status" value="1"/>
</dbReference>
<evidence type="ECO:0000259" key="3">
    <source>
        <dbReference type="SMART" id="SM00642"/>
    </source>
</evidence>
<dbReference type="OrthoDB" id="9805159at2"/>
<dbReference type="Pfam" id="PF00128">
    <property type="entry name" value="Alpha-amylase"/>
    <property type="match status" value="2"/>
</dbReference>
<keyword evidence="2" id="KW-0326">Glycosidase</keyword>
<name>S0J0L4_9ENTE</name>
<protein>
    <recommendedName>
        <fullName evidence="3">Glycosyl hydrolase family 13 catalytic domain-containing protein</fullName>
    </recommendedName>
</protein>
<accession>S0J0L4</accession>
<dbReference type="STRING" id="41997.RV16_GL001989"/>
<dbReference type="InterPro" id="IPR004185">
    <property type="entry name" value="Glyco_hydro_13_lg-like_dom"/>
</dbReference>
<keyword evidence="1" id="KW-0378">Hydrolase</keyword>
<feature type="domain" description="Glycosyl hydrolase family 13 catalytic" evidence="3">
    <location>
        <begin position="147"/>
        <end position="493"/>
    </location>
</feature>
<dbReference type="InterPro" id="IPR006047">
    <property type="entry name" value="GH13_cat_dom"/>
</dbReference>
<dbReference type="SUPFAM" id="SSF81296">
    <property type="entry name" value="E set domains"/>
    <property type="match status" value="1"/>
</dbReference>
<gene>
    <name evidence="4" type="ORF">OMQ_02114</name>
</gene>
<dbReference type="InterPro" id="IPR045857">
    <property type="entry name" value="O16G_dom_2"/>
</dbReference>
<dbReference type="InterPro" id="IPR017853">
    <property type="entry name" value="GH"/>
</dbReference>
<proteinExistence type="predicted"/>
<organism evidence="4 5">
    <name type="scientific">Enterococcus saccharolyticus subsp. saccharolyticus ATCC 43076</name>
    <dbReference type="NCBI Taxonomy" id="1139996"/>
    <lineage>
        <taxon>Bacteria</taxon>
        <taxon>Bacillati</taxon>
        <taxon>Bacillota</taxon>
        <taxon>Bacilli</taxon>
        <taxon>Lactobacillales</taxon>
        <taxon>Enterococcaceae</taxon>
        <taxon>Enterococcus</taxon>
    </lineage>
</organism>
<dbReference type="PANTHER" id="PTHR10357">
    <property type="entry name" value="ALPHA-AMYLASE FAMILY MEMBER"/>
    <property type="match status" value="1"/>
</dbReference>
<keyword evidence="5" id="KW-1185">Reference proteome</keyword>
<dbReference type="GO" id="GO:0005975">
    <property type="term" value="P:carbohydrate metabolic process"/>
    <property type="evidence" value="ECO:0007669"/>
    <property type="project" value="InterPro"/>
</dbReference>
<dbReference type="Proteomes" id="UP000014136">
    <property type="component" value="Unassembled WGS sequence"/>
</dbReference>
<evidence type="ECO:0000256" key="2">
    <source>
        <dbReference type="ARBA" id="ARBA00023295"/>
    </source>
</evidence>
<dbReference type="AlphaFoldDB" id="S0J0L4"/>
<reference evidence="4 5" key="1">
    <citation type="submission" date="2013-03" db="EMBL/GenBank/DDBJ databases">
        <title>The Genome Sequence of Enterococcus saccharolyticus ATCC_43076 (Illumina only assembly).</title>
        <authorList>
            <consortium name="The Broad Institute Genomics Platform"/>
            <consortium name="The Broad Institute Genome Sequencing Center for Infectious Disease"/>
            <person name="Earl A."/>
            <person name="Russ C."/>
            <person name="Gilmore M."/>
            <person name="Surin D."/>
            <person name="Walker B."/>
            <person name="Young S."/>
            <person name="Zeng Q."/>
            <person name="Gargeya S."/>
            <person name="Fitzgerald M."/>
            <person name="Haas B."/>
            <person name="Abouelleil A."/>
            <person name="Allen A.W."/>
            <person name="Alvarado L."/>
            <person name="Arachchi H.M."/>
            <person name="Berlin A.M."/>
            <person name="Chapman S.B."/>
            <person name="Gainer-Dewar J."/>
            <person name="Goldberg J."/>
            <person name="Griggs A."/>
            <person name="Gujja S."/>
            <person name="Hansen M."/>
            <person name="Howarth C."/>
            <person name="Imamovic A."/>
            <person name="Ireland A."/>
            <person name="Larimer J."/>
            <person name="McCowan C."/>
            <person name="Murphy C."/>
            <person name="Pearson M."/>
            <person name="Poon T.W."/>
            <person name="Priest M."/>
            <person name="Roberts A."/>
            <person name="Saif S."/>
            <person name="Shea T."/>
            <person name="Sisk P."/>
            <person name="Sykes S."/>
            <person name="Wortman J."/>
            <person name="Nusbaum C."/>
            <person name="Birren B."/>
        </authorList>
    </citation>
    <scope>NUCLEOTIDE SEQUENCE [LARGE SCALE GENOMIC DNA]</scope>
    <source>
        <strain evidence="4 5">ATCC 43076</strain>
    </source>
</reference>
<evidence type="ECO:0000313" key="5">
    <source>
        <dbReference type="Proteomes" id="UP000014136"/>
    </source>
</evidence>
<dbReference type="Gene3D" id="2.60.40.10">
    <property type="entry name" value="Immunoglobulins"/>
    <property type="match status" value="1"/>
</dbReference>
<dbReference type="InterPro" id="IPR014756">
    <property type="entry name" value="Ig_E-set"/>
</dbReference>
<dbReference type="HOGENOM" id="CLU_006462_6_2_9"/>
<dbReference type="EMBL" id="AHYT01000010">
    <property type="protein sequence ID" value="EOT26339.1"/>
    <property type="molecule type" value="Genomic_DNA"/>
</dbReference>
<sequence length="577" mass="67948">MEKQAILHKTKSNYAYAYDAQTLHFRLRSKRDDLTKVTLLIDHEDGWLPNEEGVWMWQKKQLPMRKEFSTELFDYWFVEAKPHNLKSRYGFLLEDEQTQVLFVERGFFSPEDDFIQNDINSYFSFPYIHENDIFTAPSWVKETVWYQIFPERFANGDVTNDPEKTHPWSNATTAILGEFEFYGGDLRGIIQKLPYLADLGISGIYLTPIFKSPTSHKYDTEDYFEIDPHFGTKEDLRELVDKAHQLGIRIMLDAVFNHIGWTSYQFKDAQEKGTASDYYDWFYFEGENYLNFSYHMPKLNTSHPAVIDYLIRVAQYWILEADIDGWRLDVANEVDHQFWKTFRKAVKEVKSDVYICGELWHDSQAWLNGDQFDGVMNYPLAKPIQEWIATERIDGHDFLEQFVHAYTRYPKNQNLGMMTLLDSHDTPRIMTSAQNDPRKVDMCFALLATTPGSICFYYGSEIYLQGEDDPDNRRCMNWEERPTSNLVQLTRLRKAHPTMGYAGDYDFLSVTANTIIFKKVSDNEILYFIFNTQGTNEVILPTEMQDQTFNECIQQQTVTLNKHLIVEEYSYLILKKE</sequence>
<dbReference type="Gene3D" id="3.90.400.10">
    <property type="entry name" value="Oligo-1,6-glucosidase, Domain 2"/>
    <property type="match status" value="1"/>
</dbReference>
<dbReference type="Gene3D" id="3.20.20.80">
    <property type="entry name" value="Glycosidases"/>
    <property type="match status" value="1"/>
</dbReference>
<dbReference type="InterPro" id="IPR013783">
    <property type="entry name" value="Ig-like_fold"/>
</dbReference>
<dbReference type="RefSeq" id="WP_016175875.1">
    <property type="nucleotide sequence ID" value="NZ_KE136390.1"/>
</dbReference>